<feature type="region of interest" description="Disordered" evidence="1">
    <location>
        <begin position="46"/>
        <end position="86"/>
    </location>
</feature>
<protein>
    <submittedName>
        <fullName evidence="2">(northern house mosquito) hypothetical protein</fullName>
    </submittedName>
</protein>
<evidence type="ECO:0000313" key="2">
    <source>
        <dbReference type="EMBL" id="CAG6478870.1"/>
    </source>
</evidence>
<dbReference type="AlphaFoldDB" id="A0A8D8BSK6"/>
<reference evidence="2" key="1">
    <citation type="submission" date="2021-05" db="EMBL/GenBank/DDBJ databases">
        <authorList>
            <person name="Alioto T."/>
            <person name="Alioto T."/>
            <person name="Gomez Garrido J."/>
        </authorList>
    </citation>
    <scope>NUCLEOTIDE SEQUENCE</scope>
</reference>
<dbReference type="EMBL" id="HBUE01084000">
    <property type="protein sequence ID" value="CAG6478870.1"/>
    <property type="molecule type" value="Transcribed_RNA"/>
</dbReference>
<proteinExistence type="predicted"/>
<organism evidence="2">
    <name type="scientific">Culex pipiens</name>
    <name type="common">House mosquito</name>
    <dbReference type="NCBI Taxonomy" id="7175"/>
    <lineage>
        <taxon>Eukaryota</taxon>
        <taxon>Metazoa</taxon>
        <taxon>Ecdysozoa</taxon>
        <taxon>Arthropoda</taxon>
        <taxon>Hexapoda</taxon>
        <taxon>Insecta</taxon>
        <taxon>Pterygota</taxon>
        <taxon>Neoptera</taxon>
        <taxon>Endopterygota</taxon>
        <taxon>Diptera</taxon>
        <taxon>Nematocera</taxon>
        <taxon>Culicoidea</taxon>
        <taxon>Culicidae</taxon>
        <taxon>Culicinae</taxon>
        <taxon>Culicini</taxon>
        <taxon>Culex</taxon>
        <taxon>Culex</taxon>
    </lineage>
</organism>
<accession>A0A8D8BSK6</accession>
<sequence>MSHFSVQIGQMTNQSERMHSRPRPFCAVLRLCRYLSRKFRKSKSLWNEHSNQVHRASAEQPIEEEDQQPEGRTPAAEGGNSYKGAPSGPVEVTMMWRFSCNMAISTVVATTWSSR</sequence>
<name>A0A8D8BSK6_CULPI</name>
<evidence type="ECO:0000256" key="1">
    <source>
        <dbReference type="SAM" id="MobiDB-lite"/>
    </source>
</evidence>